<dbReference type="Proteomes" id="UP001209878">
    <property type="component" value="Unassembled WGS sequence"/>
</dbReference>
<sequence length="114" mass="12625">METSVIAAWCGHWWQLGPCLGEQVQLPADALCHTTHSPTCEHQQVPGDLAHTIQSSDRLRYLGQQLPTLSFHVQICDLLVVIIPSAFFLRCQPSHHQEALLVVVSGGCNRTCEI</sequence>
<proteinExistence type="predicted"/>
<gene>
    <name evidence="1" type="ORF">NP493_135g01009</name>
</gene>
<comment type="caution">
    <text evidence="1">The sequence shown here is derived from an EMBL/GenBank/DDBJ whole genome shotgun (WGS) entry which is preliminary data.</text>
</comment>
<protein>
    <submittedName>
        <fullName evidence="1">Uncharacterized protein</fullName>
    </submittedName>
</protein>
<name>A0AAD9UGC4_RIDPI</name>
<dbReference type="AlphaFoldDB" id="A0AAD9UGC4"/>
<accession>A0AAD9UGC4</accession>
<evidence type="ECO:0000313" key="2">
    <source>
        <dbReference type="Proteomes" id="UP001209878"/>
    </source>
</evidence>
<keyword evidence="2" id="KW-1185">Reference proteome</keyword>
<evidence type="ECO:0000313" key="1">
    <source>
        <dbReference type="EMBL" id="KAK2188331.1"/>
    </source>
</evidence>
<reference evidence="1" key="1">
    <citation type="journal article" date="2023" name="Mol. Biol. Evol.">
        <title>Third-Generation Sequencing Reveals the Adaptive Role of the Epigenome in Three Deep-Sea Polychaetes.</title>
        <authorList>
            <person name="Perez M."/>
            <person name="Aroh O."/>
            <person name="Sun Y."/>
            <person name="Lan Y."/>
            <person name="Juniper S.K."/>
            <person name="Young C.R."/>
            <person name="Angers B."/>
            <person name="Qian P.Y."/>
        </authorList>
    </citation>
    <scope>NUCLEOTIDE SEQUENCE</scope>
    <source>
        <strain evidence="1">R07B-5</strain>
    </source>
</reference>
<dbReference type="EMBL" id="JAODUO010000135">
    <property type="protein sequence ID" value="KAK2188331.1"/>
    <property type="molecule type" value="Genomic_DNA"/>
</dbReference>
<organism evidence="1 2">
    <name type="scientific">Ridgeia piscesae</name>
    <name type="common">Tubeworm</name>
    <dbReference type="NCBI Taxonomy" id="27915"/>
    <lineage>
        <taxon>Eukaryota</taxon>
        <taxon>Metazoa</taxon>
        <taxon>Spiralia</taxon>
        <taxon>Lophotrochozoa</taxon>
        <taxon>Annelida</taxon>
        <taxon>Polychaeta</taxon>
        <taxon>Sedentaria</taxon>
        <taxon>Canalipalpata</taxon>
        <taxon>Sabellida</taxon>
        <taxon>Siboglinidae</taxon>
        <taxon>Ridgeia</taxon>
    </lineage>
</organism>